<keyword evidence="1" id="KW-1133">Transmembrane helix</keyword>
<dbReference type="Proteomes" id="UP000199564">
    <property type="component" value="Unassembled WGS sequence"/>
</dbReference>
<keyword evidence="1" id="KW-0472">Membrane</keyword>
<proteinExistence type="predicted"/>
<evidence type="ECO:0008006" key="4">
    <source>
        <dbReference type="Google" id="ProtNLM"/>
    </source>
</evidence>
<dbReference type="RefSeq" id="WP_091648515.1">
    <property type="nucleotide sequence ID" value="NZ_FOVW01000001.1"/>
</dbReference>
<reference evidence="3" key="1">
    <citation type="submission" date="2016-10" db="EMBL/GenBank/DDBJ databases">
        <authorList>
            <person name="Varghese N."/>
            <person name="Submissions S."/>
        </authorList>
    </citation>
    <scope>NUCLEOTIDE SEQUENCE [LARGE SCALE GENOMIC DNA]</scope>
    <source>
        <strain evidence="3">DSM 15282</strain>
    </source>
</reference>
<evidence type="ECO:0000313" key="3">
    <source>
        <dbReference type="Proteomes" id="UP000199564"/>
    </source>
</evidence>
<feature type="transmembrane region" description="Helical" evidence="1">
    <location>
        <begin position="35"/>
        <end position="53"/>
    </location>
</feature>
<feature type="transmembrane region" description="Helical" evidence="1">
    <location>
        <begin position="73"/>
        <end position="96"/>
    </location>
</feature>
<dbReference type="AlphaFoldDB" id="A0A1I5A4B2"/>
<protein>
    <recommendedName>
        <fullName evidence="4">DUF4199 domain-containing protein</fullName>
    </recommendedName>
</protein>
<evidence type="ECO:0000256" key="1">
    <source>
        <dbReference type="SAM" id="Phobius"/>
    </source>
</evidence>
<dbReference type="InterPro" id="IPR025250">
    <property type="entry name" value="DUF4199"/>
</dbReference>
<sequence length="170" mass="18828">MNKYFGSAYQFGTLGGILSVIAFGILAWMEPDPTNLNLIFGYVITPISIFLALKFFKDYSNNGFISFAEGMSVGFVTYCLIAIISGLGIWIILLSFPELFEEIKSSKLEVLGSSKDTIISQVGEDSYQSTLKNVQSMVPFDIGLNDAIWKIIPGLFFTIIISIILRKNPN</sequence>
<accession>A0A1I5A4B2</accession>
<evidence type="ECO:0000313" key="2">
    <source>
        <dbReference type="EMBL" id="SFN57238.1"/>
    </source>
</evidence>
<dbReference type="Pfam" id="PF13858">
    <property type="entry name" value="DUF4199"/>
    <property type="match status" value="1"/>
</dbReference>
<dbReference type="STRING" id="226506.SAMN04488519_1013"/>
<organism evidence="2 3">
    <name type="scientific">Algoriphagus ornithinivorans</name>
    <dbReference type="NCBI Taxonomy" id="226506"/>
    <lineage>
        <taxon>Bacteria</taxon>
        <taxon>Pseudomonadati</taxon>
        <taxon>Bacteroidota</taxon>
        <taxon>Cytophagia</taxon>
        <taxon>Cytophagales</taxon>
        <taxon>Cyclobacteriaceae</taxon>
        <taxon>Algoriphagus</taxon>
    </lineage>
</organism>
<gene>
    <name evidence="2" type="ORF">SAMN04488519_1013</name>
</gene>
<name>A0A1I5A4B2_9BACT</name>
<dbReference type="EMBL" id="FOVW01000001">
    <property type="protein sequence ID" value="SFN57238.1"/>
    <property type="molecule type" value="Genomic_DNA"/>
</dbReference>
<feature type="transmembrane region" description="Helical" evidence="1">
    <location>
        <begin position="7"/>
        <end position="29"/>
    </location>
</feature>
<keyword evidence="3" id="KW-1185">Reference proteome</keyword>
<feature type="transmembrane region" description="Helical" evidence="1">
    <location>
        <begin position="147"/>
        <end position="165"/>
    </location>
</feature>
<keyword evidence="1" id="KW-0812">Transmembrane</keyword>